<feature type="transmembrane region" description="Helical" evidence="1">
    <location>
        <begin position="49"/>
        <end position="68"/>
    </location>
</feature>
<keyword evidence="1" id="KW-0812">Transmembrane</keyword>
<evidence type="ECO:0000313" key="2">
    <source>
        <dbReference type="EMBL" id="PWQ99789.1"/>
    </source>
</evidence>
<keyword evidence="1" id="KW-1133">Transmembrane helix</keyword>
<dbReference type="Proteomes" id="UP000245539">
    <property type="component" value="Unassembled WGS sequence"/>
</dbReference>
<accession>A0A317CN90</accession>
<keyword evidence="3" id="KW-1185">Reference proteome</keyword>
<dbReference type="OrthoDB" id="1467821at2"/>
<gene>
    <name evidence="2" type="ORF">DKW60_04760</name>
</gene>
<name>A0A317CN90_9GAMM</name>
<evidence type="ECO:0000256" key="1">
    <source>
        <dbReference type="SAM" id="Phobius"/>
    </source>
</evidence>
<keyword evidence="1" id="KW-0472">Membrane</keyword>
<organism evidence="2 3">
    <name type="scientific">Leucothrix pacifica</name>
    <dbReference type="NCBI Taxonomy" id="1247513"/>
    <lineage>
        <taxon>Bacteria</taxon>
        <taxon>Pseudomonadati</taxon>
        <taxon>Pseudomonadota</taxon>
        <taxon>Gammaproteobacteria</taxon>
        <taxon>Thiotrichales</taxon>
        <taxon>Thiotrichaceae</taxon>
        <taxon>Leucothrix</taxon>
    </lineage>
</organism>
<evidence type="ECO:0000313" key="3">
    <source>
        <dbReference type="Proteomes" id="UP000245539"/>
    </source>
</evidence>
<comment type="caution">
    <text evidence="2">The sequence shown here is derived from an EMBL/GenBank/DDBJ whole genome shotgun (WGS) entry which is preliminary data.</text>
</comment>
<reference evidence="2 3" key="1">
    <citation type="submission" date="2018-05" db="EMBL/GenBank/DDBJ databases">
        <title>Leucothrix arctica sp. nov., isolated from Arctic seawater.</title>
        <authorList>
            <person name="Choi A."/>
            <person name="Baek K."/>
        </authorList>
    </citation>
    <scope>NUCLEOTIDE SEQUENCE [LARGE SCALE GENOMIC DNA]</scope>
    <source>
        <strain evidence="2 3">JCM 18388</strain>
    </source>
</reference>
<proteinExistence type="predicted"/>
<sequence length="76" mass="8636">MRQLLYKIPLVPLLMISLFLGLAPFQPEPHLWEKLKMLAAGNLTEMIDIFDMLMHGLPLVVLILKLTLGRAPEQAE</sequence>
<protein>
    <submittedName>
        <fullName evidence="2">RND transporter</fullName>
    </submittedName>
</protein>
<dbReference type="AlphaFoldDB" id="A0A317CN90"/>
<dbReference type="RefSeq" id="WP_109836523.1">
    <property type="nucleotide sequence ID" value="NZ_QGKM01000008.1"/>
</dbReference>
<dbReference type="EMBL" id="QGKM01000008">
    <property type="protein sequence ID" value="PWQ99789.1"/>
    <property type="molecule type" value="Genomic_DNA"/>
</dbReference>